<proteinExistence type="predicted"/>
<dbReference type="Gene3D" id="3.30.160.60">
    <property type="entry name" value="Classic Zinc Finger"/>
    <property type="match status" value="1"/>
</dbReference>
<gene>
    <name evidence="4" type="ORF">BDV96DRAFT_406038</name>
</gene>
<evidence type="ECO:0000313" key="4">
    <source>
        <dbReference type="EMBL" id="KAF2117888.1"/>
    </source>
</evidence>
<dbReference type="PROSITE" id="PS00028">
    <property type="entry name" value="ZINC_FINGER_C2H2_1"/>
    <property type="match status" value="1"/>
</dbReference>
<organism evidence="4 5">
    <name type="scientific">Lophiotrema nucula</name>
    <dbReference type="NCBI Taxonomy" id="690887"/>
    <lineage>
        <taxon>Eukaryota</taxon>
        <taxon>Fungi</taxon>
        <taxon>Dikarya</taxon>
        <taxon>Ascomycota</taxon>
        <taxon>Pezizomycotina</taxon>
        <taxon>Dothideomycetes</taxon>
        <taxon>Pleosporomycetidae</taxon>
        <taxon>Pleosporales</taxon>
        <taxon>Lophiotremataceae</taxon>
        <taxon>Lophiotrema</taxon>
    </lineage>
</organism>
<feature type="region of interest" description="Disordered" evidence="2">
    <location>
        <begin position="32"/>
        <end position="56"/>
    </location>
</feature>
<dbReference type="InterPro" id="IPR036236">
    <property type="entry name" value="Znf_C2H2_sf"/>
</dbReference>
<dbReference type="EMBL" id="ML977318">
    <property type="protein sequence ID" value="KAF2117888.1"/>
    <property type="molecule type" value="Genomic_DNA"/>
</dbReference>
<keyword evidence="5" id="KW-1185">Reference proteome</keyword>
<sequence>MNNHSIAPSISYGDVPTSFDTATSDSQDYYSIPAGSPSSFHHGSVHTRDSSASSAHGILQQSEQYDHFGYGSRDTPSPFGSTGGLSRSGTILSPTHSRCSTGSQISFSPNTTDYFNGYNYHLADKTAPRSTTSSQIEPMAGSDSFRLNASIDLTSTKSMLMDTEIFGPTLCSRRDDDHDSTLKKCSSTCVSSQERSNRSRALPKFWCTACERGFVNKSDWKSHEERSQERFDIYTCDKCNKFFFVKSKYTSHHNNEHGCSDCKSRGDAHANAAKKTRDGRKAWGCGFCCRFDTVWKMRCDHIAFQHFNPSDPSLRKTNRDWDHSQVIRSLLSRTGIAEAWKNVLDGADDTVLKWDQRTTGRAEGYPDSKCEPQLQDLLEWYPDGAVLSDVVNRALRESSAAPRHETTVTRQDHWNMQVMDHSSMSSINSRMIQIPYQYYLHELAPGGYTNFSRPLPTQPPQYVERFSTTRLYPPVLSRNGFNTQHVKESRLPLSWTAPWTQIENTIIDDLDRRSPANAVAYYDTTYDAEDHTQFTPE</sequence>
<accession>A0A6A5ZHL6</accession>
<protein>
    <recommendedName>
        <fullName evidence="3">C2H2-type domain-containing protein</fullName>
    </recommendedName>
</protein>
<feature type="region of interest" description="Disordered" evidence="2">
    <location>
        <begin position="69"/>
        <end position="104"/>
    </location>
</feature>
<feature type="compositionally biased region" description="Polar residues" evidence="2">
    <location>
        <begin position="74"/>
        <end position="104"/>
    </location>
</feature>
<keyword evidence="1" id="KW-0479">Metal-binding</keyword>
<keyword evidence="1" id="KW-0862">Zinc</keyword>
<name>A0A6A5ZHL6_9PLEO</name>
<dbReference type="InterPro" id="IPR013087">
    <property type="entry name" value="Znf_C2H2_type"/>
</dbReference>
<dbReference type="SUPFAM" id="SSF57667">
    <property type="entry name" value="beta-beta-alpha zinc fingers"/>
    <property type="match status" value="1"/>
</dbReference>
<evidence type="ECO:0000259" key="3">
    <source>
        <dbReference type="PROSITE" id="PS50157"/>
    </source>
</evidence>
<reference evidence="4" key="1">
    <citation type="journal article" date="2020" name="Stud. Mycol.">
        <title>101 Dothideomycetes genomes: a test case for predicting lifestyles and emergence of pathogens.</title>
        <authorList>
            <person name="Haridas S."/>
            <person name="Albert R."/>
            <person name="Binder M."/>
            <person name="Bloem J."/>
            <person name="Labutti K."/>
            <person name="Salamov A."/>
            <person name="Andreopoulos B."/>
            <person name="Baker S."/>
            <person name="Barry K."/>
            <person name="Bills G."/>
            <person name="Bluhm B."/>
            <person name="Cannon C."/>
            <person name="Castanera R."/>
            <person name="Culley D."/>
            <person name="Daum C."/>
            <person name="Ezra D."/>
            <person name="Gonzalez J."/>
            <person name="Henrissat B."/>
            <person name="Kuo A."/>
            <person name="Liang C."/>
            <person name="Lipzen A."/>
            <person name="Lutzoni F."/>
            <person name="Magnuson J."/>
            <person name="Mondo S."/>
            <person name="Nolan M."/>
            <person name="Ohm R."/>
            <person name="Pangilinan J."/>
            <person name="Park H.-J."/>
            <person name="Ramirez L."/>
            <person name="Alfaro M."/>
            <person name="Sun H."/>
            <person name="Tritt A."/>
            <person name="Yoshinaga Y."/>
            <person name="Zwiers L.-H."/>
            <person name="Turgeon B."/>
            <person name="Goodwin S."/>
            <person name="Spatafora J."/>
            <person name="Crous P."/>
            <person name="Grigoriev I."/>
        </authorList>
    </citation>
    <scope>NUCLEOTIDE SEQUENCE</scope>
    <source>
        <strain evidence="4">CBS 627.86</strain>
    </source>
</reference>
<dbReference type="Proteomes" id="UP000799770">
    <property type="component" value="Unassembled WGS sequence"/>
</dbReference>
<evidence type="ECO:0000313" key="5">
    <source>
        <dbReference type="Proteomes" id="UP000799770"/>
    </source>
</evidence>
<evidence type="ECO:0000256" key="2">
    <source>
        <dbReference type="SAM" id="MobiDB-lite"/>
    </source>
</evidence>
<dbReference type="AlphaFoldDB" id="A0A6A5ZHL6"/>
<dbReference type="GO" id="GO:0008270">
    <property type="term" value="F:zinc ion binding"/>
    <property type="evidence" value="ECO:0007669"/>
    <property type="project" value="UniProtKB-KW"/>
</dbReference>
<feature type="domain" description="C2H2-type" evidence="3">
    <location>
        <begin position="234"/>
        <end position="257"/>
    </location>
</feature>
<dbReference type="PROSITE" id="PS50157">
    <property type="entry name" value="ZINC_FINGER_C2H2_2"/>
    <property type="match status" value="1"/>
</dbReference>
<dbReference type="OrthoDB" id="654211at2759"/>
<evidence type="ECO:0000256" key="1">
    <source>
        <dbReference type="PROSITE-ProRule" id="PRU00042"/>
    </source>
</evidence>
<keyword evidence="1" id="KW-0863">Zinc-finger</keyword>